<dbReference type="Proteomes" id="UP000807353">
    <property type="component" value="Unassembled WGS sequence"/>
</dbReference>
<dbReference type="OrthoDB" id="2634326at2759"/>
<comment type="caution">
    <text evidence="1">The sequence shown here is derived from an EMBL/GenBank/DDBJ whole genome shotgun (WGS) entry which is preliminary data.</text>
</comment>
<accession>A0A9P5XU87</accession>
<sequence>MAKDFLQSCLDVEGVELGDPDSSRLPVSWNGKVFEDLGNDDFEEIIWELAELNFHFELLALDSCATTESAASHQDLVAKCFPRTSLGASLLVADLSSANQGLAGASWDNRGDYVLALRKLMSSWCGEVPPIIKMEKVFCYFRRAPIIPQRLSHVVSRYESPPLAITIIDPRPNILYDKLTLSSRISS</sequence>
<organism evidence="1 2">
    <name type="scientific">Collybia nuda</name>
    <dbReference type="NCBI Taxonomy" id="64659"/>
    <lineage>
        <taxon>Eukaryota</taxon>
        <taxon>Fungi</taxon>
        <taxon>Dikarya</taxon>
        <taxon>Basidiomycota</taxon>
        <taxon>Agaricomycotina</taxon>
        <taxon>Agaricomycetes</taxon>
        <taxon>Agaricomycetidae</taxon>
        <taxon>Agaricales</taxon>
        <taxon>Tricholomatineae</taxon>
        <taxon>Clitocybaceae</taxon>
        <taxon>Collybia</taxon>
    </lineage>
</organism>
<evidence type="ECO:0000313" key="2">
    <source>
        <dbReference type="Proteomes" id="UP000807353"/>
    </source>
</evidence>
<protein>
    <submittedName>
        <fullName evidence="1">Uncharacterized protein</fullName>
    </submittedName>
</protein>
<evidence type="ECO:0000313" key="1">
    <source>
        <dbReference type="EMBL" id="KAF9456928.1"/>
    </source>
</evidence>
<reference evidence="1" key="1">
    <citation type="submission" date="2020-11" db="EMBL/GenBank/DDBJ databases">
        <authorList>
            <consortium name="DOE Joint Genome Institute"/>
            <person name="Ahrendt S."/>
            <person name="Riley R."/>
            <person name="Andreopoulos W."/>
            <person name="Labutti K."/>
            <person name="Pangilinan J."/>
            <person name="Ruiz-Duenas F.J."/>
            <person name="Barrasa J.M."/>
            <person name="Sanchez-Garcia M."/>
            <person name="Camarero S."/>
            <person name="Miyauchi S."/>
            <person name="Serrano A."/>
            <person name="Linde D."/>
            <person name="Babiker R."/>
            <person name="Drula E."/>
            <person name="Ayuso-Fernandez I."/>
            <person name="Pacheco R."/>
            <person name="Padilla G."/>
            <person name="Ferreira P."/>
            <person name="Barriuso J."/>
            <person name="Kellner H."/>
            <person name="Castanera R."/>
            <person name="Alfaro M."/>
            <person name="Ramirez L."/>
            <person name="Pisabarro A.G."/>
            <person name="Kuo A."/>
            <person name="Tritt A."/>
            <person name="Lipzen A."/>
            <person name="He G."/>
            <person name="Yan M."/>
            <person name="Ng V."/>
            <person name="Cullen D."/>
            <person name="Martin F."/>
            <person name="Rosso M.-N."/>
            <person name="Henrissat B."/>
            <person name="Hibbett D."/>
            <person name="Martinez A.T."/>
            <person name="Grigoriev I.V."/>
        </authorList>
    </citation>
    <scope>NUCLEOTIDE SEQUENCE</scope>
    <source>
        <strain evidence="1">CBS 247.69</strain>
    </source>
</reference>
<name>A0A9P5XU87_9AGAR</name>
<proteinExistence type="predicted"/>
<keyword evidence="2" id="KW-1185">Reference proteome</keyword>
<dbReference type="AlphaFoldDB" id="A0A9P5XU87"/>
<dbReference type="EMBL" id="MU150395">
    <property type="protein sequence ID" value="KAF9456928.1"/>
    <property type="molecule type" value="Genomic_DNA"/>
</dbReference>
<gene>
    <name evidence="1" type="ORF">BDZ94DRAFT_1314660</name>
</gene>